<dbReference type="PANTHER" id="PTHR48043:SF159">
    <property type="entry name" value="EG:EG0003.4 PROTEIN-RELATED"/>
    <property type="match status" value="1"/>
</dbReference>
<evidence type="ECO:0000256" key="4">
    <source>
        <dbReference type="RuleBase" id="RU003718"/>
    </source>
</evidence>
<comment type="subcellular location">
    <subcellularLocation>
        <location evidence="5">Membrane</location>
        <topology evidence="5">Single-pass membrane protein</topology>
    </subcellularLocation>
</comment>
<comment type="caution">
    <text evidence="6">The sequence shown here is derived from an EMBL/GenBank/DDBJ whole genome shotgun (WGS) entry which is preliminary data.</text>
</comment>
<gene>
    <name evidence="6" type="primary">jg19999</name>
    <name evidence="6" type="ORF">PAEG_LOCUS9499</name>
</gene>
<evidence type="ECO:0000256" key="1">
    <source>
        <dbReference type="ARBA" id="ARBA00009995"/>
    </source>
</evidence>
<evidence type="ECO:0000256" key="5">
    <source>
        <dbReference type="RuleBase" id="RU362059"/>
    </source>
</evidence>
<dbReference type="PANTHER" id="PTHR48043">
    <property type="entry name" value="EG:EG0003.4 PROTEIN-RELATED"/>
    <property type="match status" value="1"/>
</dbReference>
<keyword evidence="7" id="KW-1185">Reference proteome</keyword>
<dbReference type="GO" id="GO:0016020">
    <property type="term" value="C:membrane"/>
    <property type="evidence" value="ECO:0007669"/>
    <property type="project" value="UniProtKB-SubCell"/>
</dbReference>
<dbReference type="OrthoDB" id="5835829at2759"/>
<comment type="catalytic activity">
    <reaction evidence="5">
        <text>glucuronate acceptor + UDP-alpha-D-glucuronate = acceptor beta-D-glucuronoside + UDP + H(+)</text>
        <dbReference type="Rhea" id="RHEA:21032"/>
        <dbReference type="ChEBI" id="CHEBI:15378"/>
        <dbReference type="ChEBI" id="CHEBI:58052"/>
        <dbReference type="ChEBI" id="CHEBI:58223"/>
        <dbReference type="ChEBI" id="CHEBI:132367"/>
        <dbReference type="ChEBI" id="CHEBI:132368"/>
        <dbReference type="EC" id="2.4.1.17"/>
    </reaction>
</comment>
<evidence type="ECO:0000313" key="6">
    <source>
        <dbReference type="EMBL" id="CAH2230245.1"/>
    </source>
</evidence>
<dbReference type="GO" id="GO:0015020">
    <property type="term" value="F:glucuronosyltransferase activity"/>
    <property type="evidence" value="ECO:0007669"/>
    <property type="project" value="UniProtKB-EC"/>
</dbReference>
<dbReference type="CDD" id="cd03784">
    <property type="entry name" value="GT1_Gtf-like"/>
    <property type="match status" value="1"/>
</dbReference>
<organism evidence="6 7">
    <name type="scientific">Pararge aegeria aegeria</name>
    <dbReference type="NCBI Taxonomy" id="348720"/>
    <lineage>
        <taxon>Eukaryota</taxon>
        <taxon>Metazoa</taxon>
        <taxon>Ecdysozoa</taxon>
        <taxon>Arthropoda</taxon>
        <taxon>Hexapoda</taxon>
        <taxon>Insecta</taxon>
        <taxon>Pterygota</taxon>
        <taxon>Neoptera</taxon>
        <taxon>Endopterygota</taxon>
        <taxon>Lepidoptera</taxon>
        <taxon>Glossata</taxon>
        <taxon>Ditrysia</taxon>
        <taxon>Papilionoidea</taxon>
        <taxon>Nymphalidae</taxon>
        <taxon>Satyrinae</taxon>
        <taxon>Satyrini</taxon>
        <taxon>Parargina</taxon>
        <taxon>Pararge</taxon>
    </lineage>
</organism>
<protein>
    <recommendedName>
        <fullName evidence="5">UDP-glucuronosyltransferase</fullName>
        <ecNumber evidence="5">2.4.1.17</ecNumber>
    </recommendedName>
</protein>
<accession>A0A8S4R7D4</accession>
<dbReference type="InterPro" id="IPR002213">
    <property type="entry name" value="UDP_glucos_trans"/>
</dbReference>
<sequence length="389" mass="44903">MKYFINYAIMRELRHILLHGYCNPVFPKGESPVNLTEIDVHDISYEIWGDLLKHHKGNKQDILLQVRSLFEKFSTILDVQLQTQEVNKIFNKETNHFDLLILEACNRAVLGFSHIFDAPVITISSFGAVPIQYGIMGAPVHPLLYPTPGRQRLYNLSLLERGIELLGYYLFDFLIMDTDEYDYKIMQKNFGENVPTYYELTKNIKMMFLNEHPLWADNHPVPPSVVYIGGIHKIEEKELPTDLKSFLDSSKHGVIYVSFGTNVLPSLLPPEKIKIMTKVFSSLPYDVLWKYDKDILPGLSENIKLSKWFPQPDLLKHSNVKLFITQGGLQSTDEAIDAAVPLIGIPMLVDQWYNVEKYVYHNIGLQLDITTLNEEQFRNSVEKVINDKR</sequence>
<dbReference type="Pfam" id="PF00201">
    <property type="entry name" value="UDPGT"/>
    <property type="match status" value="1"/>
</dbReference>
<dbReference type="InterPro" id="IPR050271">
    <property type="entry name" value="UDP-glycosyltransferase"/>
</dbReference>
<dbReference type="FunFam" id="3.40.50.2000:FF:000021">
    <property type="entry name" value="UDP-glucuronosyltransferase"/>
    <property type="match status" value="1"/>
</dbReference>
<dbReference type="AlphaFoldDB" id="A0A8S4R7D4"/>
<evidence type="ECO:0000313" key="7">
    <source>
        <dbReference type="Proteomes" id="UP000838756"/>
    </source>
</evidence>
<dbReference type="EC" id="2.4.1.17" evidence="5"/>
<keyword evidence="3 4" id="KW-0808">Transferase</keyword>
<dbReference type="PROSITE" id="PS00375">
    <property type="entry name" value="UDPGT"/>
    <property type="match status" value="1"/>
</dbReference>
<keyword evidence="2 4" id="KW-0328">Glycosyltransferase</keyword>
<dbReference type="Proteomes" id="UP000838756">
    <property type="component" value="Unassembled WGS sequence"/>
</dbReference>
<evidence type="ECO:0000256" key="3">
    <source>
        <dbReference type="ARBA" id="ARBA00022679"/>
    </source>
</evidence>
<dbReference type="EMBL" id="CAKXAJ010024785">
    <property type="protein sequence ID" value="CAH2230245.1"/>
    <property type="molecule type" value="Genomic_DNA"/>
</dbReference>
<proteinExistence type="inferred from homology"/>
<name>A0A8S4R7D4_9NEOP</name>
<dbReference type="InterPro" id="IPR035595">
    <property type="entry name" value="UDP_glycos_trans_CS"/>
</dbReference>
<dbReference type="SUPFAM" id="SSF53756">
    <property type="entry name" value="UDP-Glycosyltransferase/glycogen phosphorylase"/>
    <property type="match status" value="1"/>
</dbReference>
<evidence type="ECO:0000256" key="2">
    <source>
        <dbReference type="ARBA" id="ARBA00022676"/>
    </source>
</evidence>
<comment type="similarity">
    <text evidence="1 4">Belongs to the UDP-glycosyltransferase family.</text>
</comment>
<dbReference type="Gene3D" id="3.40.50.2000">
    <property type="entry name" value="Glycogen Phosphorylase B"/>
    <property type="match status" value="1"/>
</dbReference>
<reference evidence="6" key="1">
    <citation type="submission" date="2022-03" db="EMBL/GenBank/DDBJ databases">
        <authorList>
            <person name="Lindestad O."/>
        </authorList>
    </citation>
    <scope>NUCLEOTIDE SEQUENCE</scope>
</reference>